<sequence length="50" mass="6087">MSMTVYQNMLKENEIYLKMKEAEIYAELYSHRLEQSDVFDDLHNMIDNIE</sequence>
<organism evidence="1 2">
    <name type="scientific">Allocoprobacillus halotolerans</name>
    <dbReference type="NCBI Taxonomy" id="2944914"/>
    <lineage>
        <taxon>Bacteria</taxon>
        <taxon>Bacillati</taxon>
        <taxon>Bacillota</taxon>
        <taxon>Erysipelotrichia</taxon>
        <taxon>Erysipelotrichales</taxon>
        <taxon>Erysipelotrichaceae</taxon>
        <taxon>Allocoprobacillus</taxon>
    </lineage>
</organism>
<name>A0ABY5I1F7_9FIRM</name>
<dbReference type="Proteomes" id="UP001060112">
    <property type="component" value="Chromosome"/>
</dbReference>
<dbReference type="RefSeq" id="WP_290138919.1">
    <property type="nucleotide sequence ID" value="NZ_CP101620.1"/>
</dbReference>
<keyword evidence="2" id="KW-1185">Reference proteome</keyword>
<proteinExistence type="predicted"/>
<dbReference type="EMBL" id="CP101620">
    <property type="protein sequence ID" value="UTY38538.1"/>
    <property type="molecule type" value="Genomic_DNA"/>
</dbReference>
<evidence type="ECO:0000313" key="2">
    <source>
        <dbReference type="Proteomes" id="UP001060112"/>
    </source>
</evidence>
<protein>
    <submittedName>
        <fullName evidence="1">Uncharacterized protein</fullName>
    </submittedName>
</protein>
<accession>A0ABY5I1F7</accession>
<gene>
    <name evidence="1" type="ORF">NMU03_12920</name>
</gene>
<reference evidence="1" key="1">
    <citation type="submission" date="2022-07" db="EMBL/GenBank/DDBJ databases">
        <title>Faecal culturing of patients with breast cancer.</title>
        <authorList>
            <person name="Teng N.M.Y."/>
            <person name="Kiu R."/>
            <person name="Evans R."/>
            <person name="Baker D.J."/>
            <person name="Zenner C."/>
            <person name="Robinson S.D."/>
            <person name="Hall L.J."/>
        </authorList>
    </citation>
    <scope>NUCLEOTIDE SEQUENCE</scope>
    <source>
        <strain evidence="1">LH1062</strain>
    </source>
</reference>
<evidence type="ECO:0000313" key="1">
    <source>
        <dbReference type="EMBL" id="UTY38538.1"/>
    </source>
</evidence>